<dbReference type="AlphaFoldDB" id="A0AAN6WPK1"/>
<organism evidence="2 3">
    <name type="scientific">Podospora australis</name>
    <dbReference type="NCBI Taxonomy" id="1536484"/>
    <lineage>
        <taxon>Eukaryota</taxon>
        <taxon>Fungi</taxon>
        <taxon>Dikarya</taxon>
        <taxon>Ascomycota</taxon>
        <taxon>Pezizomycotina</taxon>
        <taxon>Sordariomycetes</taxon>
        <taxon>Sordariomycetidae</taxon>
        <taxon>Sordariales</taxon>
        <taxon>Podosporaceae</taxon>
        <taxon>Podospora</taxon>
    </lineage>
</organism>
<evidence type="ECO:0000313" key="3">
    <source>
        <dbReference type="Proteomes" id="UP001302126"/>
    </source>
</evidence>
<name>A0AAN6WPK1_9PEZI</name>
<accession>A0AAN6WPK1</accession>
<evidence type="ECO:0000313" key="2">
    <source>
        <dbReference type="EMBL" id="KAK4185760.1"/>
    </source>
</evidence>
<keyword evidence="3" id="KW-1185">Reference proteome</keyword>
<protein>
    <submittedName>
        <fullName evidence="2">Uncharacterized protein</fullName>
    </submittedName>
</protein>
<evidence type="ECO:0000256" key="1">
    <source>
        <dbReference type="SAM" id="MobiDB-lite"/>
    </source>
</evidence>
<feature type="region of interest" description="Disordered" evidence="1">
    <location>
        <begin position="1"/>
        <end position="77"/>
    </location>
</feature>
<comment type="caution">
    <text evidence="2">The sequence shown here is derived from an EMBL/GenBank/DDBJ whole genome shotgun (WGS) entry which is preliminary data.</text>
</comment>
<dbReference type="EMBL" id="MU864440">
    <property type="protein sequence ID" value="KAK4185760.1"/>
    <property type="molecule type" value="Genomic_DNA"/>
</dbReference>
<feature type="compositionally biased region" description="Basic and acidic residues" evidence="1">
    <location>
        <begin position="54"/>
        <end position="65"/>
    </location>
</feature>
<feature type="compositionally biased region" description="Basic and acidic residues" evidence="1">
    <location>
        <begin position="1"/>
        <end position="20"/>
    </location>
</feature>
<feature type="compositionally biased region" description="Basic and acidic residues" evidence="1">
    <location>
        <begin position="28"/>
        <end position="41"/>
    </location>
</feature>
<gene>
    <name evidence="2" type="ORF">QBC35DRAFT_476030</name>
</gene>
<sequence>MAGLEKDRGKALQRESDMRRKASSPEPARTEEKDHSKDGFSHHSQLAGTYVPKKVSDTRTGRKVDAGIAPPGSHQPADAFRVTDLSYSLATGLLSAPLRTSPPALRHLPPAYDELSAQEHHAMTEAAAEIYPQAFRSAQKRGDINPSRLETFENERCRSPATKPRHQPKFTRGQGHYERRKVVAIPQSCHLSDTCAHIREPAVIMCGGLVLGYQCPCKAPHPFNSNYSELPIAASDFHKISRGHSPVRFVDSGAYDWCEQYWGFSLLCHQLRCQLQGPALSQWHKLQANHNAFNCIVEQEKLQRLLKQSRDDAVATLNTAAATERTTEVETATTIQRSTSQAMTNITNSHGLVFDNEQLKRVETLLEECYKIAAEIESQANVQQQTKRQKEEGEATETEPVPEVPTEEAVDEGSSSRL</sequence>
<feature type="region of interest" description="Disordered" evidence="1">
    <location>
        <begin position="380"/>
        <end position="418"/>
    </location>
</feature>
<proteinExistence type="predicted"/>
<reference evidence="2" key="1">
    <citation type="journal article" date="2023" name="Mol. Phylogenet. Evol.">
        <title>Genome-scale phylogeny and comparative genomics of the fungal order Sordariales.</title>
        <authorList>
            <person name="Hensen N."/>
            <person name="Bonometti L."/>
            <person name="Westerberg I."/>
            <person name="Brannstrom I.O."/>
            <person name="Guillou S."/>
            <person name="Cros-Aarteil S."/>
            <person name="Calhoun S."/>
            <person name="Haridas S."/>
            <person name="Kuo A."/>
            <person name="Mondo S."/>
            <person name="Pangilinan J."/>
            <person name="Riley R."/>
            <person name="LaButti K."/>
            <person name="Andreopoulos B."/>
            <person name="Lipzen A."/>
            <person name="Chen C."/>
            <person name="Yan M."/>
            <person name="Daum C."/>
            <person name="Ng V."/>
            <person name="Clum A."/>
            <person name="Steindorff A."/>
            <person name="Ohm R.A."/>
            <person name="Martin F."/>
            <person name="Silar P."/>
            <person name="Natvig D.O."/>
            <person name="Lalanne C."/>
            <person name="Gautier V."/>
            <person name="Ament-Velasquez S.L."/>
            <person name="Kruys A."/>
            <person name="Hutchinson M.I."/>
            <person name="Powell A.J."/>
            <person name="Barry K."/>
            <person name="Miller A.N."/>
            <person name="Grigoriev I.V."/>
            <person name="Debuchy R."/>
            <person name="Gladieux P."/>
            <person name="Hiltunen Thoren M."/>
            <person name="Johannesson H."/>
        </authorList>
    </citation>
    <scope>NUCLEOTIDE SEQUENCE</scope>
    <source>
        <strain evidence="2">PSN309</strain>
    </source>
</reference>
<reference evidence="2" key="2">
    <citation type="submission" date="2023-05" db="EMBL/GenBank/DDBJ databases">
        <authorList>
            <consortium name="Lawrence Berkeley National Laboratory"/>
            <person name="Steindorff A."/>
            <person name="Hensen N."/>
            <person name="Bonometti L."/>
            <person name="Westerberg I."/>
            <person name="Brannstrom I.O."/>
            <person name="Guillou S."/>
            <person name="Cros-Aarteil S."/>
            <person name="Calhoun S."/>
            <person name="Haridas S."/>
            <person name="Kuo A."/>
            <person name="Mondo S."/>
            <person name="Pangilinan J."/>
            <person name="Riley R."/>
            <person name="Labutti K."/>
            <person name="Andreopoulos B."/>
            <person name="Lipzen A."/>
            <person name="Chen C."/>
            <person name="Yanf M."/>
            <person name="Daum C."/>
            <person name="Ng V."/>
            <person name="Clum A."/>
            <person name="Ohm R."/>
            <person name="Martin F."/>
            <person name="Silar P."/>
            <person name="Natvig D."/>
            <person name="Lalanne C."/>
            <person name="Gautier V."/>
            <person name="Ament-Velasquez S.L."/>
            <person name="Kruys A."/>
            <person name="Hutchinson M.I."/>
            <person name="Powell A.J."/>
            <person name="Barry K."/>
            <person name="Miller A.N."/>
            <person name="Grigoriev I.V."/>
            <person name="Debuchy R."/>
            <person name="Gladieux P."/>
            <person name="Thoren M.H."/>
            <person name="Johannesson H."/>
        </authorList>
    </citation>
    <scope>NUCLEOTIDE SEQUENCE</scope>
    <source>
        <strain evidence="2">PSN309</strain>
    </source>
</reference>
<dbReference type="Proteomes" id="UP001302126">
    <property type="component" value="Unassembled WGS sequence"/>
</dbReference>